<dbReference type="EMBL" id="CP014544">
    <property type="protein sequence ID" value="AMO67258.1"/>
    <property type="molecule type" value="Genomic_DNA"/>
</dbReference>
<evidence type="ECO:0000313" key="3">
    <source>
        <dbReference type="Proteomes" id="UP000074119"/>
    </source>
</evidence>
<evidence type="ECO:0000313" key="2">
    <source>
        <dbReference type="EMBL" id="AMO67258.1"/>
    </source>
</evidence>
<evidence type="ECO:0008006" key="4">
    <source>
        <dbReference type="Google" id="ProtNLM"/>
    </source>
</evidence>
<evidence type="ECO:0000256" key="1">
    <source>
        <dbReference type="SAM" id="Phobius"/>
    </source>
</evidence>
<dbReference type="PANTHER" id="PTHR39456">
    <property type="entry name" value="METAL-DEPENDENT HYDROLASE"/>
    <property type="match status" value="1"/>
</dbReference>
<dbReference type="STRING" id="1470434.AZF00_02615"/>
<accession>A0A127M1Y9</accession>
<dbReference type="AlphaFoldDB" id="A0A127M1Y9"/>
<dbReference type="PANTHER" id="PTHR39456:SF1">
    <property type="entry name" value="METAL-DEPENDENT HYDROLASE"/>
    <property type="match status" value="1"/>
</dbReference>
<keyword evidence="1" id="KW-1133">Transmembrane helix</keyword>
<reference evidence="2 3" key="1">
    <citation type="submission" date="2015-12" db="EMBL/GenBank/DDBJ databases">
        <authorList>
            <person name="Shamseldin A."/>
            <person name="Moawad H."/>
            <person name="Abd El-Rahim W.M."/>
            <person name="Sadowsky M.J."/>
        </authorList>
    </citation>
    <scope>NUCLEOTIDE SEQUENCE [LARGE SCALE GENOMIC DNA]</scope>
    <source>
        <strain evidence="2 3">SM2</strain>
    </source>
</reference>
<dbReference type="Proteomes" id="UP000074119">
    <property type="component" value="Chromosome"/>
</dbReference>
<gene>
    <name evidence="2" type="ORF">AZF00_02615</name>
</gene>
<feature type="transmembrane region" description="Helical" evidence="1">
    <location>
        <begin position="185"/>
        <end position="208"/>
    </location>
</feature>
<dbReference type="PIRSF" id="PIRSF007580">
    <property type="entry name" value="UCP07580"/>
    <property type="match status" value="1"/>
</dbReference>
<keyword evidence="1" id="KW-0472">Membrane</keyword>
<name>A0A127M1Y9_9GAMM</name>
<keyword evidence="1" id="KW-0812">Transmembrane</keyword>
<protein>
    <recommendedName>
        <fullName evidence="4">Metal-dependent hydrolase</fullName>
    </recommendedName>
</protein>
<sequence length="282" mass="32488">MSIHNIKPRRMDFQFDGEVDRDWLANNPFLTHFFTGFAAQFPEGERFMIDAVKHYRNQLDKQSNLSREVAGFIGQEAHHAYAHDQLNDFLAGQGAPTVAIDKQTKFAIKVIKKICGPKAQLAMTAGLEHFTSMFGTAVLRNPEIAESVHPMIRPMFVWHAIEEVEHNTVAYDVYQQLDGSYVRRIAMYLVSTVLLMTFILLSQLRLAINDPRALAPKSIFGGIKWMFGFGKNSGYIRRMTPEFLQYFKPSFHPANDEKQEMLETWREEMASLEARFLYKRTA</sequence>
<proteinExistence type="predicted"/>
<dbReference type="InterPro" id="IPR016516">
    <property type="entry name" value="UCP07580"/>
</dbReference>
<dbReference type="KEGG" id="zal:AZF00_02615"/>
<dbReference type="Pfam" id="PF10118">
    <property type="entry name" value="Metal_hydrol"/>
    <property type="match status" value="1"/>
</dbReference>
<organism evidence="2 3">
    <name type="scientific">Zhongshania aliphaticivorans</name>
    <dbReference type="NCBI Taxonomy" id="1470434"/>
    <lineage>
        <taxon>Bacteria</taxon>
        <taxon>Pseudomonadati</taxon>
        <taxon>Pseudomonadota</taxon>
        <taxon>Gammaproteobacteria</taxon>
        <taxon>Cellvibrionales</taxon>
        <taxon>Spongiibacteraceae</taxon>
        <taxon>Zhongshania</taxon>
    </lineage>
</organism>
<dbReference type="RefSeq" id="WP_062383060.1">
    <property type="nucleotide sequence ID" value="NZ_CP014544.1"/>
</dbReference>